<evidence type="ECO:0000313" key="7">
    <source>
        <dbReference type="EMBL" id="KQB42260.1"/>
    </source>
</evidence>
<dbReference type="Pfam" id="PF24595">
    <property type="entry name" value="DUF7619"/>
    <property type="match status" value="1"/>
</dbReference>
<dbReference type="InterPro" id="IPR055353">
    <property type="entry name" value="DUF7619"/>
</dbReference>
<dbReference type="STRING" id="362413.RC62_3265"/>
<feature type="signal peptide" evidence="4">
    <location>
        <begin position="1"/>
        <end position="19"/>
    </location>
</feature>
<evidence type="ECO:0000256" key="3">
    <source>
        <dbReference type="ARBA" id="ARBA00022737"/>
    </source>
</evidence>
<organism evidence="7 8">
    <name type="scientific">Flavobacterium aquidurense</name>
    <dbReference type="NCBI Taxonomy" id="362413"/>
    <lineage>
        <taxon>Bacteria</taxon>
        <taxon>Pseudomonadati</taxon>
        <taxon>Bacteroidota</taxon>
        <taxon>Flavobacteriia</taxon>
        <taxon>Flavobacteriales</taxon>
        <taxon>Flavobacteriaceae</taxon>
        <taxon>Flavobacterium</taxon>
    </lineage>
</organism>
<feature type="domain" description="DUF7619" evidence="6">
    <location>
        <begin position="1005"/>
        <end position="1135"/>
    </location>
</feature>
<evidence type="ECO:0000313" key="8">
    <source>
        <dbReference type="Proteomes" id="UP000050443"/>
    </source>
</evidence>
<dbReference type="NCBIfam" id="TIGR01451">
    <property type="entry name" value="B_ant_repeat"/>
    <property type="match status" value="1"/>
</dbReference>
<comment type="caution">
    <text evidence="7">The sequence shown here is derived from an EMBL/GenBank/DDBJ whole genome shotgun (WGS) entry which is preliminary data.</text>
</comment>
<evidence type="ECO:0000256" key="4">
    <source>
        <dbReference type="SAM" id="SignalP"/>
    </source>
</evidence>
<feature type="domain" description="Secretion system C-terminal sorting" evidence="5">
    <location>
        <begin position="1154"/>
        <end position="1224"/>
    </location>
</feature>
<feature type="chain" id="PRO_5006033343" evidence="4">
    <location>
        <begin position="20"/>
        <end position="1226"/>
    </location>
</feature>
<evidence type="ECO:0000259" key="6">
    <source>
        <dbReference type="Pfam" id="PF24595"/>
    </source>
</evidence>
<dbReference type="NCBIfam" id="TIGR04183">
    <property type="entry name" value="Por_Secre_tail"/>
    <property type="match status" value="1"/>
</dbReference>
<keyword evidence="2 4" id="KW-0732">Signal</keyword>
<dbReference type="PANTHER" id="PTHR47566:SF1">
    <property type="entry name" value="PROTEIN NUD1"/>
    <property type="match status" value="1"/>
</dbReference>
<dbReference type="InterPro" id="IPR047589">
    <property type="entry name" value="DUF11_rpt"/>
</dbReference>
<dbReference type="PATRIC" id="fig|362413.3.peg.3189"/>
<evidence type="ECO:0000256" key="1">
    <source>
        <dbReference type="ARBA" id="ARBA00022614"/>
    </source>
</evidence>
<dbReference type="GO" id="GO:0035591">
    <property type="term" value="F:signaling adaptor activity"/>
    <property type="evidence" value="ECO:0007669"/>
    <property type="project" value="TreeGrafter"/>
</dbReference>
<dbReference type="EMBL" id="JRLF01000006">
    <property type="protein sequence ID" value="KQB42260.1"/>
    <property type="molecule type" value="Genomic_DNA"/>
</dbReference>
<dbReference type="InterPro" id="IPR032675">
    <property type="entry name" value="LRR_dom_sf"/>
</dbReference>
<dbReference type="InterPro" id="IPR026444">
    <property type="entry name" value="Secre_tail"/>
</dbReference>
<dbReference type="InterPro" id="IPR052574">
    <property type="entry name" value="CDIRP"/>
</dbReference>
<dbReference type="PANTHER" id="PTHR47566">
    <property type="match status" value="1"/>
</dbReference>
<dbReference type="Proteomes" id="UP000050443">
    <property type="component" value="Unassembled WGS sequence"/>
</dbReference>
<keyword evidence="1" id="KW-0433">Leucine-rich repeat</keyword>
<dbReference type="Gene3D" id="3.80.10.10">
    <property type="entry name" value="Ribonuclease Inhibitor"/>
    <property type="match status" value="3"/>
</dbReference>
<dbReference type="Pfam" id="PF18962">
    <property type="entry name" value="Por_Secre_tail"/>
    <property type="match status" value="1"/>
</dbReference>
<protein>
    <submittedName>
        <fullName evidence="7">Internalin-related protein</fullName>
    </submittedName>
</protein>
<keyword evidence="3" id="KW-0677">Repeat</keyword>
<evidence type="ECO:0000256" key="2">
    <source>
        <dbReference type="ARBA" id="ARBA00022729"/>
    </source>
</evidence>
<evidence type="ECO:0000259" key="5">
    <source>
        <dbReference type="Pfam" id="PF18962"/>
    </source>
</evidence>
<gene>
    <name evidence="7" type="ORF">RC62_3265</name>
</gene>
<proteinExistence type="predicted"/>
<dbReference type="AlphaFoldDB" id="A0A0N8VNJ0"/>
<sequence>MKKLYILVTALCFFNGLSAQVINFPDAVLKNILISTNCVDNNNDGIADSDADTNNDNEIDYNEASVINNLYLDGNISSLEGLESNNFSGLKNLSIKNTSLAKISLSYFGSLKILKINNNSQLKSLLLTYLTSLSTLDCSNNQLNFIKRDNTNNIANVNCSYNNLTTLYFSDTNALTNLNCSNNNISTLFLNRLYNVFSSLEFNNNLNLNSICAYQSDISLIQNKLAEYGISNVTVVNSCALPPCAAGAICFDDENFKNSILGNTTIDLNFDGEIQFSEALQVTKMSIASNVKSINTIKYFTNLKSLTIVSTQIVETIDLTSLVNLEDLTVEWNSSFSTLKIDNLVNLKTLNINNNHNLSGLYANGLTNLSSVKCNINQYLSVFQMKNASNLLTIDCSNNAITSLDLLNGTNIKSIKCSNNNITYLNTGSTTNLIDLNFSGNKITTFTFLPFVNLQTLNFSANPISIFDLTGLNNLQKLECQSAKLSKVDVSYLPNLKELNCGYNNILTDIFIKNNNPNQDLTALNIIGNLNLKHICADIIDFNVIQKSIDLSGLNNVLLDSSCSCVGACSDAIINIPDPIFKAKLLSATNQNYVARNLSGSYFKIDANNDKEIQLSEAFNVYSLTLNESNISSLLGIEYFVNVGVLDCYFNKIKLLNVSNLSKLAYIQCQGNGLTSLNISGLTKIQRLICSSNSLTSLDLSNLTELTHLDCSANQLSSLMIKNGIDEDRLYITPNPNLKYICADESQIAAIQSQLLAGNIKDCNVNSYCTFKPGGKFYAIKGNNRLDLNNNGCDNGDIKFQNMKVNIANQTITNSSASDENGDYNYYVKSGSYDVTPILENPAYFNVYPITVKVTFPTESSPFTQDFCITANGVHPDLEVVLLPLEPARPGFNATYKIIYKNKGNTTQSGSVNLSFDDVVLDFVIAKPVPATNSFNNLSWNFVNLLPYETREIKFTVNANSPTEKPALNIGDILKFKTTIAGAVTDETPIDNTFTLNQTVVGSYDPNDKTCLEGTVITPSLIGEYVHYMIRFENTGTYAAQNIVVKDMIDLSKFDISSLIPTSSSHSFVIKISEGNKVEFIFENINLPFDDANNDGYIAFKIKTKPTLKVGDTFENEANIYFDYNFPILTNKATSKFETTLGTQDFVFSNYFTLYPNPSSDILNINATKDIEIKSLTIYDILGQVVIAVPNAQTVSNIDVSKLKTGNYFIKIKSDKGSSSIKFIKK</sequence>
<name>A0A0N8VNJ0_9FLAO</name>
<reference evidence="7 8" key="1">
    <citation type="submission" date="2014-09" db="EMBL/GenBank/DDBJ databases">
        <title>Genome sequence of Flavobacterium aquidurense RC62.</title>
        <authorList>
            <person name="Kim J.F."/>
            <person name="Kwak M.-J."/>
        </authorList>
    </citation>
    <scope>NUCLEOTIDE SEQUENCE [LARGE SCALE GENOMIC DNA]</scope>
    <source>
        <strain evidence="7 8">RC62</strain>
    </source>
</reference>
<accession>A0A0N8VNJ0</accession>
<dbReference type="SUPFAM" id="SSF52058">
    <property type="entry name" value="L domain-like"/>
    <property type="match status" value="3"/>
</dbReference>